<dbReference type="InterPro" id="IPR018713">
    <property type="entry name" value="MPAB/Lcp_cat_dom"/>
</dbReference>
<reference evidence="3" key="1">
    <citation type="submission" date="2022-11" db="EMBL/GenBank/DDBJ databases">
        <title>Genome Sequence of Cubamyces cubensis.</title>
        <authorList>
            <person name="Buettner E."/>
        </authorList>
    </citation>
    <scope>NUCLEOTIDE SEQUENCE</scope>
    <source>
        <strain evidence="3">MPL-01</strain>
    </source>
</reference>
<protein>
    <recommendedName>
        <fullName evidence="2">ER-bound oxygenase mpaB/mpaB'/Rubber oxygenase catalytic domain-containing protein</fullName>
    </recommendedName>
</protein>
<feature type="transmembrane region" description="Helical" evidence="1">
    <location>
        <begin position="514"/>
        <end position="537"/>
    </location>
</feature>
<sequence>MSDNAPQPCCKTSPDPANAGSALPDCWRNLADPACDHALRQAFNSPSASVGSDLLRTLEFAATSDHAAEAVRVFLDEVQQEPPPGLLASEEEIALAQDFFLDNSIQIMQALLHYSLAGGFASPRIVRTLEAVSYLVPHVRHVDDKEGKTPADLSTVLASISKASSDRTMSRLSETFQFVLDVMGCSVSTLPSGPTAGTQAQHTQHEDHRNRKIAYLLPGGEGWKSAVRVRLLHGIARWRTGERWERGENAQPGVPISQEDMAATLAAFSTIPIWCLHRLNLPPSPAQASAYLALWRHVGFYLGVSPSILLRYFSNTGTTDKFLATAALHLFSDDTCGPGINNNISPTLSPSTPNRTAMSLRRPTIPILVAVSNRPPLNTSLEYNIALTTHLLGPSLSARLGLPPTSLRTRLRVHAFLFMQRLPHYFAQLYQRKGWHEKRRALYREGLARSVWWNLGRRQTTFRPRTAVEDGGRQSDRAIGGELPSRVTDEESVNLDPARAQVLTKMWSEVWREMIVVSVTFATFAALLSYVGLRCLVKGEMM</sequence>
<dbReference type="Proteomes" id="UP001215151">
    <property type="component" value="Unassembled WGS sequence"/>
</dbReference>
<keyword evidence="1" id="KW-0472">Membrane</keyword>
<comment type="caution">
    <text evidence="3">The sequence shown here is derived from an EMBL/GenBank/DDBJ whole genome shotgun (WGS) entry which is preliminary data.</text>
</comment>
<keyword evidence="1" id="KW-0812">Transmembrane</keyword>
<dbReference type="PANTHER" id="PTHR37539:SF1">
    <property type="entry name" value="ER-BOUND OXYGENASE MPAB_MPAB'_RUBBER OXYGENASE CATALYTIC DOMAIN-CONTAINING PROTEIN"/>
    <property type="match status" value="1"/>
</dbReference>
<proteinExistence type="predicted"/>
<gene>
    <name evidence="3" type="ORF">ONZ51_g9608</name>
</gene>
<keyword evidence="4" id="KW-1185">Reference proteome</keyword>
<feature type="domain" description="ER-bound oxygenase mpaB/mpaB'/Rubber oxygenase catalytic" evidence="2">
    <location>
        <begin position="162"/>
        <end position="417"/>
    </location>
</feature>
<dbReference type="PANTHER" id="PTHR37539">
    <property type="entry name" value="SECRETED PROTEIN-RELATED"/>
    <property type="match status" value="1"/>
</dbReference>
<dbReference type="GO" id="GO:0016491">
    <property type="term" value="F:oxidoreductase activity"/>
    <property type="evidence" value="ECO:0007669"/>
    <property type="project" value="InterPro"/>
</dbReference>
<organism evidence="3 4">
    <name type="scientific">Trametes cubensis</name>
    <dbReference type="NCBI Taxonomy" id="1111947"/>
    <lineage>
        <taxon>Eukaryota</taxon>
        <taxon>Fungi</taxon>
        <taxon>Dikarya</taxon>
        <taxon>Basidiomycota</taxon>
        <taxon>Agaricomycotina</taxon>
        <taxon>Agaricomycetes</taxon>
        <taxon>Polyporales</taxon>
        <taxon>Polyporaceae</taxon>
        <taxon>Trametes</taxon>
    </lineage>
</organism>
<name>A0AAD7TNJ8_9APHY</name>
<accession>A0AAD7TNJ8</accession>
<dbReference type="Pfam" id="PF09995">
    <property type="entry name" value="MPAB_Lcp_cat"/>
    <property type="match status" value="1"/>
</dbReference>
<dbReference type="AlphaFoldDB" id="A0AAD7TNJ8"/>
<evidence type="ECO:0000313" key="3">
    <source>
        <dbReference type="EMBL" id="KAJ8468478.1"/>
    </source>
</evidence>
<evidence type="ECO:0000256" key="1">
    <source>
        <dbReference type="SAM" id="Phobius"/>
    </source>
</evidence>
<keyword evidence="1" id="KW-1133">Transmembrane helix</keyword>
<dbReference type="EMBL" id="JAPEVG010000335">
    <property type="protein sequence ID" value="KAJ8468478.1"/>
    <property type="molecule type" value="Genomic_DNA"/>
</dbReference>
<dbReference type="InterPro" id="IPR037473">
    <property type="entry name" value="Lcp-like"/>
</dbReference>
<evidence type="ECO:0000313" key="4">
    <source>
        <dbReference type="Proteomes" id="UP001215151"/>
    </source>
</evidence>
<evidence type="ECO:0000259" key="2">
    <source>
        <dbReference type="Pfam" id="PF09995"/>
    </source>
</evidence>